<feature type="transmembrane region" description="Helical" evidence="1">
    <location>
        <begin position="71"/>
        <end position="98"/>
    </location>
</feature>
<feature type="transmembrane region" description="Helical" evidence="1">
    <location>
        <begin position="12"/>
        <end position="32"/>
    </location>
</feature>
<name>A0A1L8CGJ8_9LACO</name>
<reference evidence="2 3" key="1">
    <citation type="journal article" date="2016" name="Syst. Appl. Microbiol.">
        <title>Genomic characterization of a fructophilic bee symbiont Lactobacillus kunkeei reveals its niche-specific adaptation.</title>
        <authorList>
            <person name="Maeno S."/>
            <person name="Tanizawa Y."/>
            <person name="Kanesaki Y."/>
            <person name="Kubota E."/>
            <person name="Kumar H."/>
            <person name="Dicks L."/>
            <person name="Salminen S."/>
            <person name="Nakagawa J."/>
            <person name="Arita M."/>
            <person name="Endo A."/>
        </authorList>
    </citation>
    <scope>NUCLEOTIDE SEQUENCE [LARGE SCALE GENOMIC DNA]</scope>
    <source>
        <strain evidence="2 3">FF30-6</strain>
    </source>
</reference>
<dbReference type="RefSeq" id="WP_094750576.1">
    <property type="nucleotide sequence ID" value="NZ_BDDX01000004.1"/>
</dbReference>
<evidence type="ECO:0000313" key="3">
    <source>
        <dbReference type="Proteomes" id="UP000186588"/>
    </source>
</evidence>
<dbReference type="AlphaFoldDB" id="A0A1L8CGJ8"/>
<feature type="transmembrane region" description="Helical" evidence="1">
    <location>
        <begin position="146"/>
        <end position="164"/>
    </location>
</feature>
<feature type="transmembrane region" description="Helical" evidence="1">
    <location>
        <begin position="44"/>
        <end position="64"/>
    </location>
</feature>
<keyword evidence="1" id="KW-1133">Transmembrane helix</keyword>
<accession>A0A1L8CGJ8</accession>
<proteinExistence type="predicted"/>
<feature type="transmembrane region" description="Helical" evidence="1">
    <location>
        <begin position="104"/>
        <end position="125"/>
    </location>
</feature>
<dbReference type="EMBL" id="BDDX01000004">
    <property type="protein sequence ID" value="GAT90329.1"/>
    <property type="molecule type" value="Genomic_DNA"/>
</dbReference>
<organism evidence="2 3">
    <name type="scientific">Apilactobacillus kunkeei</name>
    <dbReference type="NCBI Taxonomy" id="148814"/>
    <lineage>
        <taxon>Bacteria</taxon>
        <taxon>Bacillati</taxon>
        <taxon>Bacillota</taxon>
        <taxon>Bacilli</taxon>
        <taxon>Lactobacillales</taxon>
        <taxon>Lactobacillaceae</taxon>
        <taxon>Apilactobacillus</taxon>
    </lineage>
</organism>
<evidence type="ECO:0000313" key="2">
    <source>
        <dbReference type="EMBL" id="GAT90329.1"/>
    </source>
</evidence>
<evidence type="ECO:0000256" key="1">
    <source>
        <dbReference type="SAM" id="Phobius"/>
    </source>
</evidence>
<gene>
    <name evidence="2" type="ORF">FF306_00427</name>
</gene>
<protein>
    <submittedName>
        <fullName evidence="2">Uncharacterized protein</fullName>
    </submittedName>
</protein>
<comment type="caution">
    <text evidence="2">The sequence shown here is derived from an EMBL/GenBank/DDBJ whole genome shotgun (WGS) entry which is preliminary data.</text>
</comment>
<keyword evidence="1" id="KW-0472">Membrane</keyword>
<keyword evidence="1" id="KW-0812">Transmembrane</keyword>
<sequence>MNNAEFKKGILIYGGVMLVLFTLFNTFVFPILLDERISFSLASLYHGLLPVVMFLLYYTIASLFKNKIVNIIVFTFYVVSTTNHLSSTILGLLAGLYLSAFLNFLAFLLYIWLAFQFTMSVNDIINHIDHEHYFQSWLQSISNFFFENKTLIISIIILYVFNIFTNNP</sequence>
<dbReference type="Proteomes" id="UP000186588">
    <property type="component" value="Unassembled WGS sequence"/>
</dbReference>